<feature type="binding site" evidence="10">
    <location>
        <position position="211"/>
    </location>
    <ligand>
        <name>S-adenosyl-L-methionine</name>
        <dbReference type="ChEBI" id="CHEBI:59789"/>
    </ligand>
</feature>
<dbReference type="PROSITE" id="PS51687">
    <property type="entry name" value="SAM_MT_RNA_M5U"/>
    <property type="match status" value="1"/>
</dbReference>
<proteinExistence type="inferred from homology"/>
<protein>
    <recommendedName>
        <fullName evidence="9">23S rRNA (uracil(747)-C(5))-methyltransferase RlmC</fullName>
        <ecNumber evidence="9">2.1.1.189</ecNumber>
    </recommendedName>
</protein>
<comment type="caution">
    <text evidence="12">The sequence shown here is derived from an EMBL/GenBank/DDBJ whole genome shotgun (WGS) entry which is preliminary data.</text>
</comment>
<dbReference type="RefSeq" id="WP_214212798.1">
    <property type="nucleotide sequence ID" value="NZ_JABBFO010000004.1"/>
</dbReference>
<dbReference type="InterPro" id="IPR010280">
    <property type="entry name" value="U5_MeTrfase_fam"/>
</dbReference>
<keyword evidence="7" id="KW-0408">Iron</keyword>
<dbReference type="PANTHER" id="PTHR11061:SF30">
    <property type="entry name" value="TRNA (URACIL(54)-C(5))-METHYLTRANSFERASE"/>
    <property type="match status" value="1"/>
</dbReference>
<gene>
    <name evidence="12" type="primary">rlmC</name>
    <name evidence="12" type="ORF">HGT73_06210</name>
</gene>
<sequence>MFCPRYDAGQCRSCQWLPKEYATQLADKQQRIEQLLTNVPVTEWLPPVPSAQQGFRNKAKMVVSGSVERPILGIVDQQGEGVDLIDCPLYPATFAPVFRQLLPFIAKAGLTPYHIARRKGELKYLLLTESTQGGMMLRFVLRSENKVAQLKKVLPELQQCLPQLTVISVNIQPVPMAIMEGEQEIMLSQTSALAETFNGIPLWIRPQSFFQTNPQVAAKLYRTAQEWTQALKLDTLWDLFCGVGGFGLHCARPETHLTGIEISPEAIACARDSASKLGLTQTQFRALDASRYALDNTTAPDVLLVNPPRRGIGQTLCDFIMSVKPAAILYSSCNPETLVKDIVTLKGYRLERVQLFDLFPHTAHSEVLTLLLREQ</sequence>
<evidence type="ECO:0000313" key="13">
    <source>
        <dbReference type="Proteomes" id="UP000786875"/>
    </source>
</evidence>
<dbReference type="Gene3D" id="3.40.50.150">
    <property type="entry name" value="Vaccinia Virus protein VP39"/>
    <property type="match status" value="1"/>
</dbReference>
<keyword evidence="1" id="KW-0004">4Fe-4S</keyword>
<evidence type="ECO:0000256" key="1">
    <source>
        <dbReference type="ARBA" id="ARBA00022485"/>
    </source>
</evidence>
<evidence type="ECO:0000256" key="9">
    <source>
        <dbReference type="NCBIfam" id="TIGR02085"/>
    </source>
</evidence>
<evidence type="ECO:0000256" key="6">
    <source>
        <dbReference type="ARBA" id="ARBA00022723"/>
    </source>
</evidence>
<keyword evidence="6" id="KW-0479">Metal-binding</keyword>
<evidence type="ECO:0000256" key="3">
    <source>
        <dbReference type="ARBA" id="ARBA00022603"/>
    </source>
</evidence>
<evidence type="ECO:0000256" key="5">
    <source>
        <dbReference type="ARBA" id="ARBA00022691"/>
    </source>
</evidence>
<name>A0ABS5T3Q0_9GAMM</name>
<evidence type="ECO:0000256" key="2">
    <source>
        <dbReference type="ARBA" id="ARBA00022552"/>
    </source>
</evidence>
<dbReference type="Pfam" id="PF05958">
    <property type="entry name" value="tRNA_U5-meth_tr"/>
    <property type="match status" value="1"/>
</dbReference>
<organism evidence="12 13">
    <name type="scientific">Rosenbergiella australiborealis</name>
    <dbReference type="NCBI Taxonomy" id="1544696"/>
    <lineage>
        <taxon>Bacteria</taxon>
        <taxon>Pseudomonadati</taxon>
        <taxon>Pseudomonadota</taxon>
        <taxon>Gammaproteobacteria</taxon>
        <taxon>Enterobacterales</taxon>
        <taxon>Erwiniaceae</taxon>
        <taxon>Rosenbergiella</taxon>
    </lineage>
</organism>
<dbReference type="EC" id="2.1.1.189" evidence="9"/>
<keyword evidence="2" id="KW-0698">rRNA processing</keyword>
<dbReference type="PANTHER" id="PTHR11061">
    <property type="entry name" value="RNA M5U METHYLTRANSFERASE"/>
    <property type="match status" value="1"/>
</dbReference>
<dbReference type="PROSITE" id="PS01230">
    <property type="entry name" value="TRMA_1"/>
    <property type="match status" value="1"/>
</dbReference>
<keyword evidence="3 10" id="KW-0489">Methyltransferase</keyword>
<evidence type="ECO:0000256" key="4">
    <source>
        <dbReference type="ARBA" id="ARBA00022679"/>
    </source>
</evidence>
<feature type="binding site" evidence="10">
    <location>
        <position position="261"/>
    </location>
    <ligand>
        <name>S-adenosyl-L-methionine</name>
        <dbReference type="ChEBI" id="CHEBI:59789"/>
    </ligand>
</feature>
<dbReference type="InterPro" id="IPR011825">
    <property type="entry name" value="23SrRNA_MeTrfase_RlmC"/>
</dbReference>
<feature type="binding site" evidence="10">
    <location>
        <position position="240"/>
    </location>
    <ligand>
        <name>S-adenosyl-L-methionine</name>
        <dbReference type="ChEBI" id="CHEBI:59789"/>
    </ligand>
</feature>
<reference evidence="12 13" key="1">
    <citation type="submission" date="2020-04" db="EMBL/GenBank/DDBJ databases">
        <title>Genome sequencing of Rosenbergiella species.</title>
        <authorList>
            <person name="Alvarez-Perez S."/>
            <person name="Lievens B."/>
        </authorList>
    </citation>
    <scope>NUCLEOTIDE SEQUENCE [LARGE SCALE GENOMIC DNA]</scope>
    <source>
        <strain evidence="12 13">CdVSA20.1</strain>
    </source>
</reference>
<evidence type="ECO:0000256" key="10">
    <source>
        <dbReference type="PROSITE-ProRule" id="PRU01024"/>
    </source>
</evidence>
<dbReference type="SUPFAM" id="SSF53335">
    <property type="entry name" value="S-adenosyl-L-methionine-dependent methyltransferases"/>
    <property type="match status" value="1"/>
</dbReference>
<dbReference type="Proteomes" id="UP000786875">
    <property type="component" value="Unassembled WGS sequence"/>
</dbReference>
<keyword evidence="5 10" id="KW-0949">S-adenosyl-L-methionine</keyword>
<accession>A0ABS5T3Q0</accession>
<dbReference type="EMBL" id="JABBFO010000004">
    <property type="protein sequence ID" value="MBT0726982.1"/>
    <property type="molecule type" value="Genomic_DNA"/>
</dbReference>
<evidence type="ECO:0000256" key="8">
    <source>
        <dbReference type="ARBA" id="ARBA00023014"/>
    </source>
</evidence>
<feature type="active site" description="Nucleophile" evidence="10">
    <location>
        <position position="333"/>
    </location>
</feature>
<dbReference type="InterPro" id="IPR030390">
    <property type="entry name" value="MeTrfase_TrmA_AS"/>
</dbReference>
<feature type="active site" evidence="11">
    <location>
        <position position="333"/>
    </location>
</feature>
<keyword evidence="13" id="KW-1185">Reference proteome</keyword>
<dbReference type="Gene3D" id="2.40.50.1070">
    <property type="match status" value="1"/>
</dbReference>
<keyword evidence="4 10" id="KW-0808">Transferase</keyword>
<feature type="binding site" evidence="10">
    <location>
        <position position="306"/>
    </location>
    <ligand>
        <name>S-adenosyl-L-methionine</name>
        <dbReference type="ChEBI" id="CHEBI:59789"/>
    </ligand>
</feature>
<dbReference type="InterPro" id="IPR029063">
    <property type="entry name" value="SAM-dependent_MTases_sf"/>
</dbReference>
<dbReference type="CDD" id="cd02440">
    <property type="entry name" value="AdoMet_MTases"/>
    <property type="match status" value="1"/>
</dbReference>
<dbReference type="NCBIfam" id="TIGR02085">
    <property type="entry name" value="meth_trns_rumB"/>
    <property type="match status" value="1"/>
</dbReference>
<comment type="similarity">
    <text evidence="10">Belongs to the class I-like SAM-binding methyltransferase superfamily. RNA M5U methyltransferase family.</text>
</comment>
<evidence type="ECO:0000256" key="7">
    <source>
        <dbReference type="ARBA" id="ARBA00023004"/>
    </source>
</evidence>
<dbReference type="NCBIfam" id="TIGR00479">
    <property type="entry name" value="rumA"/>
    <property type="match status" value="1"/>
</dbReference>
<keyword evidence="8" id="KW-0411">Iron-sulfur</keyword>
<evidence type="ECO:0000313" key="12">
    <source>
        <dbReference type="EMBL" id="MBT0726982.1"/>
    </source>
</evidence>
<evidence type="ECO:0000256" key="11">
    <source>
        <dbReference type="PROSITE-ProRule" id="PRU10015"/>
    </source>
</evidence>